<feature type="transmembrane region" description="Helical" evidence="6">
    <location>
        <begin position="160"/>
        <end position="183"/>
    </location>
</feature>
<gene>
    <name evidence="7 9" type="ORF">BDZ99DRAFT_434816</name>
</gene>
<evidence type="ECO:0000256" key="2">
    <source>
        <dbReference type="ARBA" id="ARBA00022448"/>
    </source>
</evidence>
<reference evidence="9" key="2">
    <citation type="submission" date="2020-04" db="EMBL/GenBank/DDBJ databases">
        <authorList>
            <consortium name="NCBI Genome Project"/>
        </authorList>
    </citation>
    <scope>NUCLEOTIDE SEQUENCE</scope>
    <source>
        <strain evidence="9">CBS 304.34</strain>
    </source>
</reference>
<comment type="subcellular location">
    <subcellularLocation>
        <location evidence="1">Membrane</location>
        <topology evidence="1">Multi-pass membrane protein</topology>
    </subcellularLocation>
</comment>
<keyword evidence="8" id="KW-1185">Reference proteome</keyword>
<keyword evidence="4 6" id="KW-1133">Transmembrane helix</keyword>
<feature type="transmembrane region" description="Helical" evidence="6">
    <location>
        <begin position="438"/>
        <end position="456"/>
    </location>
</feature>
<reference evidence="9" key="3">
    <citation type="submission" date="2025-04" db="UniProtKB">
        <authorList>
            <consortium name="RefSeq"/>
        </authorList>
    </citation>
    <scope>IDENTIFICATION</scope>
    <source>
        <strain evidence="9">CBS 304.34</strain>
    </source>
</reference>
<name>A0A6A6Z2E0_9PEZI</name>
<evidence type="ECO:0000313" key="9">
    <source>
        <dbReference type="RefSeq" id="XP_033581853.1"/>
    </source>
</evidence>
<dbReference type="RefSeq" id="XP_033581853.1">
    <property type="nucleotide sequence ID" value="XM_033717460.1"/>
</dbReference>
<proteinExistence type="predicted"/>
<dbReference type="GeneID" id="54458353"/>
<dbReference type="EMBL" id="MU003694">
    <property type="protein sequence ID" value="KAF2814889.1"/>
    <property type="molecule type" value="Genomic_DNA"/>
</dbReference>
<evidence type="ECO:0000256" key="3">
    <source>
        <dbReference type="ARBA" id="ARBA00022692"/>
    </source>
</evidence>
<evidence type="ECO:0000313" key="8">
    <source>
        <dbReference type="Proteomes" id="UP000504636"/>
    </source>
</evidence>
<keyword evidence="5 6" id="KW-0472">Membrane</keyword>
<feature type="transmembrane region" description="Helical" evidence="6">
    <location>
        <begin position="127"/>
        <end position="148"/>
    </location>
</feature>
<protein>
    <submittedName>
        <fullName evidence="7 9">MFS general substrate transporter</fullName>
    </submittedName>
</protein>
<feature type="transmembrane region" description="Helical" evidence="6">
    <location>
        <begin position="103"/>
        <end position="121"/>
    </location>
</feature>
<dbReference type="InterPro" id="IPR036259">
    <property type="entry name" value="MFS_trans_sf"/>
</dbReference>
<evidence type="ECO:0000256" key="5">
    <source>
        <dbReference type="ARBA" id="ARBA00023136"/>
    </source>
</evidence>
<reference evidence="7 9" key="1">
    <citation type="journal article" date="2020" name="Stud. Mycol.">
        <title>101 Dothideomycetes genomes: a test case for predicting lifestyles and emergence of pathogens.</title>
        <authorList>
            <person name="Haridas S."/>
            <person name="Albert R."/>
            <person name="Binder M."/>
            <person name="Bloem J."/>
            <person name="Labutti K."/>
            <person name="Salamov A."/>
            <person name="Andreopoulos B."/>
            <person name="Baker S."/>
            <person name="Barry K."/>
            <person name="Bills G."/>
            <person name="Bluhm B."/>
            <person name="Cannon C."/>
            <person name="Castanera R."/>
            <person name="Culley D."/>
            <person name="Daum C."/>
            <person name="Ezra D."/>
            <person name="Gonzalez J."/>
            <person name="Henrissat B."/>
            <person name="Kuo A."/>
            <person name="Liang C."/>
            <person name="Lipzen A."/>
            <person name="Lutzoni F."/>
            <person name="Magnuson J."/>
            <person name="Mondo S."/>
            <person name="Nolan M."/>
            <person name="Ohm R."/>
            <person name="Pangilinan J."/>
            <person name="Park H.-J."/>
            <person name="Ramirez L."/>
            <person name="Alfaro M."/>
            <person name="Sun H."/>
            <person name="Tritt A."/>
            <person name="Yoshinaga Y."/>
            <person name="Zwiers L.-H."/>
            <person name="Turgeon B."/>
            <person name="Goodwin S."/>
            <person name="Spatafora J."/>
            <person name="Crous P."/>
            <person name="Grigoriev I."/>
        </authorList>
    </citation>
    <scope>NUCLEOTIDE SEQUENCE</scope>
    <source>
        <strain evidence="7 9">CBS 304.34</strain>
    </source>
</reference>
<dbReference type="Pfam" id="PF07690">
    <property type="entry name" value="MFS_1"/>
    <property type="match status" value="1"/>
</dbReference>
<dbReference type="SUPFAM" id="SSF103473">
    <property type="entry name" value="MFS general substrate transporter"/>
    <property type="match status" value="1"/>
</dbReference>
<accession>A0A6A6Z2E0</accession>
<organism evidence="7">
    <name type="scientific">Mytilinidion resinicola</name>
    <dbReference type="NCBI Taxonomy" id="574789"/>
    <lineage>
        <taxon>Eukaryota</taxon>
        <taxon>Fungi</taxon>
        <taxon>Dikarya</taxon>
        <taxon>Ascomycota</taxon>
        <taxon>Pezizomycotina</taxon>
        <taxon>Dothideomycetes</taxon>
        <taxon>Pleosporomycetidae</taxon>
        <taxon>Mytilinidiales</taxon>
        <taxon>Mytilinidiaceae</taxon>
        <taxon>Mytilinidion</taxon>
    </lineage>
</organism>
<feature type="transmembrane region" description="Helical" evidence="6">
    <location>
        <begin position="319"/>
        <end position="343"/>
    </location>
</feature>
<dbReference type="InterPro" id="IPR011701">
    <property type="entry name" value="MFS"/>
</dbReference>
<evidence type="ECO:0000256" key="6">
    <source>
        <dbReference type="SAM" id="Phobius"/>
    </source>
</evidence>
<evidence type="ECO:0000313" key="7">
    <source>
        <dbReference type="EMBL" id="KAF2814889.1"/>
    </source>
</evidence>
<feature type="transmembrane region" description="Helical" evidence="6">
    <location>
        <begin position="213"/>
        <end position="235"/>
    </location>
</feature>
<evidence type="ECO:0000256" key="4">
    <source>
        <dbReference type="ARBA" id="ARBA00022989"/>
    </source>
</evidence>
<dbReference type="GO" id="GO:0016020">
    <property type="term" value="C:membrane"/>
    <property type="evidence" value="ECO:0007669"/>
    <property type="project" value="UniProtKB-SubCell"/>
</dbReference>
<feature type="transmembrane region" description="Helical" evidence="6">
    <location>
        <begin position="515"/>
        <end position="534"/>
    </location>
</feature>
<dbReference type="GO" id="GO:0022857">
    <property type="term" value="F:transmembrane transporter activity"/>
    <property type="evidence" value="ECO:0007669"/>
    <property type="project" value="InterPro"/>
</dbReference>
<dbReference type="PANTHER" id="PTHR23504">
    <property type="entry name" value="MAJOR FACILITATOR SUPERFAMILY DOMAIN-CONTAINING PROTEIN 10"/>
    <property type="match status" value="1"/>
</dbReference>
<sequence length="558" mass="60359">MYSKPTNPIPVVEKKPADASWATIPNKDQLAILALSRLVDFWQMASLQSYMIHQLRSFDPMLPEATISHQAGILQGSFTAAQIVTSILWGRAADKPALGRKNVLLIGLIGTGISCIGVGFAETFWQATLWRMLGGAINGTVGAARTIVAECVEKKYHSRAFLLLPVAFNVANILGPVVGGLLVHPATTFSSKFGQNSIYGGATGVAWMMKYPYALPSLLSAFLLFSEAILVIMCLRETLPTARLRQGKNSYTLEMWNGITGILRSSKFQSYLPLESSPAPCHQDEEDKLESPVSAHYDKMHPPKSAQILHFKRIWTSNVLHTLLTIAIFDFHMGAFSSLWVIFLSTSRPSTTSSTLSKRTPFQFAGGLAFRPPTIGASLAILGLVGLAMQLLLYPAANARYGLMRCFRLSLFLFPAAYALAPYLSLLPSSTPPPGPAAGFWIWAGMCVVLTFQVAARTFALPASIILLNNSSPHPSVLATIHGVGQSVSTAGRTIGPIVAGYWNGMGLKKGSVGLAWWAVAGVSAIGCVGSFWVRNGSGHEIFLPGEREEMEKMEKKN</sequence>
<dbReference type="PANTHER" id="PTHR23504:SF16">
    <property type="entry name" value="TRANSPORTER, PUTATIVE (AFU_ORTHOLOGUE AFUA_1G13970)-RELATED"/>
    <property type="match status" value="1"/>
</dbReference>
<feature type="transmembrane region" description="Helical" evidence="6">
    <location>
        <begin position="406"/>
        <end position="426"/>
    </location>
</feature>
<dbReference type="OrthoDB" id="10262656at2759"/>
<dbReference type="AlphaFoldDB" id="A0A6A6Z2E0"/>
<keyword evidence="3 6" id="KW-0812">Transmembrane</keyword>
<dbReference type="InterPro" id="IPR001958">
    <property type="entry name" value="Tet-R_TetA/multi-R_MdtG-like"/>
</dbReference>
<keyword evidence="2" id="KW-0813">Transport</keyword>
<dbReference type="Proteomes" id="UP000504636">
    <property type="component" value="Unplaced"/>
</dbReference>
<dbReference type="Gene3D" id="1.20.1250.20">
    <property type="entry name" value="MFS general substrate transporter like domains"/>
    <property type="match status" value="1"/>
</dbReference>
<dbReference type="PRINTS" id="PR01035">
    <property type="entry name" value="TCRTETA"/>
</dbReference>
<evidence type="ECO:0000256" key="1">
    <source>
        <dbReference type="ARBA" id="ARBA00004141"/>
    </source>
</evidence>
<feature type="transmembrane region" description="Helical" evidence="6">
    <location>
        <begin position="375"/>
        <end position="394"/>
    </location>
</feature>